<dbReference type="Proteomes" id="UP000279833">
    <property type="component" value="Unassembled WGS sequence"/>
</dbReference>
<gene>
    <name evidence="3" type="ORF">SCUD_LOCUS1867</name>
</gene>
<dbReference type="PROSITE" id="PS50158">
    <property type="entry name" value="ZF_CCHC"/>
    <property type="match status" value="1"/>
</dbReference>
<evidence type="ECO:0000259" key="2">
    <source>
        <dbReference type="PROSITE" id="PS50158"/>
    </source>
</evidence>
<dbReference type="EMBL" id="UZAK01001629">
    <property type="protein sequence ID" value="VDO70592.1"/>
    <property type="molecule type" value="Genomic_DNA"/>
</dbReference>
<dbReference type="InterPro" id="IPR001878">
    <property type="entry name" value="Znf_CCHC"/>
</dbReference>
<evidence type="ECO:0000313" key="4">
    <source>
        <dbReference type="Proteomes" id="UP000279833"/>
    </source>
</evidence>
<keyword evidence="4" id="KW-1185">Reference proteome</keyword>
<dbReference type="AlphaFoldDB" id="A0A183JGP4"/>
<evidence type="ECO:0000313" key="5">
    <source>
        <dbReference type="WBParaSite" id="SCUD_0000186601-mRNA-1"/>
    </source>
</evidence>
<sequence length="333" mass="37852">MPKKPISLPYTALRELLLDYVQYTNFECRQGGRFRKMIHEDIKNSTTLRHPNTVHTQDYAENSLRSCNPFYEDGHKFSQCLSCGKLHSFNSCKFGNSKCFKCGDIGHIQLVCNTNVHLIATNIKTCNSDSTESAIYNDDLSLSTIAIDNVESPSSSELNEIQNSYETTVSSQSIYQISHVIVPNMAFPNDSYISDEISYKSEENMLSEHNYDRKPDVFLIDADFSNDPLICNDILNKFEETIPEESSLDVMPNIICPHNSFVSCGKLVQCEARVLNELHSDYNSDYFTSIAINPYHKFTSNVYSNQCEKYVLNEATIFITWGYKDPTLFRGGG</sequence>
<organism evidence="5">
    <name type="scientific">Schistosoma curassoni</name>
    <dbReference type="NCBI Taxonomy" id="6186"/>
    <lineage>
        <taxon>Eukaryota</taxon>
        <taxon>Metazoa</taxon>
        <taxon>Spiralia</taxon>
        <taxon>Lophotrochozoa</taxon>
        <taxon>Platyhelminthes</taxon>
        <taxon>Trematoda</taxon>
        <taxon>Digenea</taxon>
        <taxon>Strigeidida</taxon>
        <taxon>Schistosomatoidea</taxon>
        <taxon>Schistosomatidae</taxon>
        <taxon>Schistosoma</taxon>
    </lineage>
</organism>
<keyword evidence="1" id="KW-0479">Metal-binding</keyword>
<name>A0A183JGP4_9TREM</name>
<dbReference type="GO" id="GO:0008270">
    <property type="term" value="F:zinc ion binding"/>
    <property type="evidence" value="ECO:0007669"/>
    <property type="project" value="UniProtKB-KW"/>
</dbReference>
<accession>A0A183JGP4</accession>
<proteinExistence type="predicted"/>
<protein>
    <submittedName>
        <fullName evidence="5">CCHC-type domain-containing protein</fullName>
    </submittedName>
</protein>
<reference evidence="5" key="1">
    <citation type="submission" date="2016-06" db="UniProtKB">
        <authorList>
            <consortium name="WormBaseParasite"/>
        </authorList>
    </citation>
    <scope>IDENTIFICATION</scope>
</reference>
<evidence type="ECO:0000313" key="3">
    <source>
        <dbReference type="EMBL" id="VDO70592.1"/>
    </source>
</evidence>
<keyword evidence="1" id="KW-0863">Zinc-finger</keyword>
<dbReference type="WBParaSite" id="SCUD_0000186601-mRNA-1">
    <property type="protein sequence ID" value="SCUD_0000186601-mRNA-1"/>
    <property type="gene ID" value="SCUD_0000186601"/>
</dbReference>
<evidence type="ECO:0000256" key="1">
    <source>
        <dbReference type="PROSITE-ProRule" id="PRU00047"/>
    </source>
</evidence>
<feature type="domain" description="CCHC-type" evidence="2">
    <location>
        <begin position="98"/>
        <end position="112"/>
    </location>
</feature>
<keyword evidence="1" id="KW-0862">Zinc</keyword>
<dbReference type="GO" id="GO:0003676">
    <property type="term" value="F:nucleic acid binding"/>
    <property type="evidence" value="ECO:0007669"/>
    <property type="project" value="InterPro"/>
</dbReference>
<reference evidence="3 4" key="2">
    <citation type="submission" date="2018-11" db="EMBL/GenBank/DDBJ databases">
        <authorList>
            <consortium name="Pathogen Informatics"/>
        </authorList>
    </citation>
    <scope>NUCLEOTIDE SEQUENCE [LARGE SCALE GENOMIC DNA]</scope>
    <source>
        <strain evidence="3">Dakar</strain>
        <strain evidence="4">Dakar, Senegal</strain>
    </source>
</reference>